<gene>
    <name evidence="1" type="ordered locus">SGRA_1719</name>
</gene>
<sequence>MSLGSKKGRHKILNSPLEGHYYVVIAEQVLIQRPSLEGCLKKLA</sequence>
<evidence type="ECO:0000313" key="1">
    <source>
        <dbReference type="EMBL" id="AFC24454.1"/>
    </source>
</evidence>
<evidence type="ECO:0000313" key="2">
    <source>
        <dbReference type="Proteomes" id="UP000007519"/>
    </source>
</evidence>
<organism evidence="1 2">
    <name type="scientific">Saprospira grandis (strain Lewin)</name>
    <dbReference type="NCBI Taxonomy" id="984262"/>
    <lineage>
        <taxon>Bacteria</taxon>
        <taxon>Pseudomonadati</taxon>
        <taxon>Bacteroidota</taxon>
        <taxon>Saprospiria</taxon>
        <taxon>Saprospirales</taxon>
        <taxon>Saprospiraceae</taxon>
        <taxon>Saprospira</taxon>
    </lineage>
</organism>
<dbReference type="HOGENOM" id="CLU_3221870_0_0_10"/>
<accession>H6KZ64</accession>
<dbReference type="KEGG" id="sgn:SGRA_1719"/>
<dbReference type="EMBL" id="CP002831">
    <property type="protein sequence ID" value="AFC24454.1"/>
    <property type="molecule type" value="Genomic_DNA"/>
</dbReference>
<reference evidence="1 2" key="1">
    <citation type="journal article" date="2012" name="Stand. Genomic Sci.">
        <title>Complete genome sequencing and analysis of Saprospira grandis str. Lewin, a predatory marine bacterium.</title>
        <authorList>
            <person name="Saw J.H."/>
            <person name="Yuryev A."/>
            <person name="Kanbe M."/>
            <person name="Hou S."/>
            <person name="Young A.G."/>
            <person name="Aizawa S."/>
            <person name="Alam M."/>
        </authorList>
    </citation>
    <scope>NUCLEOTIDE SEQUENCE [LARGE SCALE GENOMIC DNA]</scope>
    <source>
        <strain evidence="1 2">Lewin</strain>
    </source>
</reference>
<name>H6KZ64_SAPGL</name>
<protein>
    <submittedName>
        <fullName evidence="1">Uncharacterized protein</fullName>
    </submittedName>
</protein>
<dbReference type="AlphaFoldDB" id="H6KZ64"/>
<keyword evidence="2" id="KW-1185">Reference proteome</keyword>
<proteinExistence type="predicted"/>
<dbReference type="Proteomes" id="UP000007519">
    <property type="component" value="Chromosome"/>
</dbReference>